<dbReference type="InterPro" id="IPR005901">
    <property type="entry name" value="GLPGLI"/>
</dbReference>
<reference evidence="2" key="1">
    <citation type="submission" date="2016-01" db="EMBL/GenBank/DDBJ databases">
        <authorList>
            <person name="Mitreva M."/>
            <person name="Pepin K.H."/>
            <person name="Mihindukulasuriya K.A."/>
            <person name="Fulton R."/>
            <person name="Fronick C."/>
            <person name="O'Laughlin M."/>
            <person name="Miner T."/>
            <person name="Herter B."/>
            <person name="Rosa B.A."/>
            <person name="Cordes M."/>
            <person name="Tomlinson C."/>
            <person name="Wollam A."/>
            <person name="Palsikar V.B."/>
            <person name="Mardis E.R."/>
            <person name="Wilson R.K."/>
        </authorList>
    </citation>
    <scope>NUCLEOTIDE SEQUENCE [LARGE SCALE GENOMIC DNA]</scope>
    <source>
        <strain evidence="2">KA00683</strain>
    </source>
</reference>
<keyword evidence="2" id="KW-1185">Reference proteome</keyword>
<proteinExistence type="predicted"/>
<dbReference type="NCBIfam" id="TIGR01200">
    <property type="entry name" value="GLPGLI"/>
    <property type="match status" value="1"/>
</dbReference>
<organism evidence="1 2">
    <name type="scientific">Porphyromonas somerae</name>
    <dbReference type="NCBI Taxonomy" id="322095"/>
    <lineage>
        <taxon>Bacteria</taxon>
        <taxon>Pseudomonadati</taxon>
        <taxon>Bacteroidota</taxon>
        <taxon>Bacteroidia</taxon>
        <taxon>Bacteroidales</taxon>
        <taxon>Porphyromonadaceae</taxon>
        <taxon>Porphyromonas</taxon>
    </lineage>
</organism>
<name>A0A134B856_9PORP</name>
<comment type="caution">
    <text evidence="1">The sequence shown here is derived from an EMBL/GenBank/DDBJ whole genome shotgun (WGS) entry which is preliminary data.</text>
</comment>
<evidence type="ECO:0000313" key="1">
    <source>
        <dbReference type="EMBL" id="KXB76129.1"/>
    </source>
</evidence>
<dbReference type="RefSeq" id="WP_060935387.1">
    <property type="nucleotide sequence ID" value="NZ_KQ960446.1"/>
</dbReference>
<dbReference type="STRING" id="322095.HMPREF3185_01066"/>
<dbReference type="AlphaFoldDB" id="A0A134B856"/>
<dbReference type="OrthoDB" id="1010927at2"/>
<evidence type="ECO:0008006" key="3">
    <source>
        <dbReference type="Google" id="ProtNLM"/>
    </source>
</evidence>
<dbReference type="Proteomes" id="UP000070224">
    <property type="component" value="Unassembled WGS sequence"/>
</dbReference>
<gene>
    <name evidence="1" type="ORF">HMPREF3185_01066</name>
</gene>
<dbReference type="EMBL" id="LSDK01000076">
    <property type="protein sequence ID" value="KXB76129.1"/>
    <property type="molecule type" value="Genomic_DNA"/>
</dbReference>
<protein>
    <recommendedName>
        <fullName evidence="3">GLPGLI family protein</fullName>
    </recommendedName>
</protein>
<dbReference type="Pfam" id="PF09697">
    <property type="entry name" value="Porph_ging"/>
    <property type="match status" value="1"/>
</dbReference>
<sequence length="280" mass="31880">MRNLFLLLLTFVSISPLGLLAQLPAIPMRLQAGKTLGRSEYFVDYTYRHKTPAESKDFQEDIIRVELGKALVKSYSYRLWQADSLLAQITNPNGTMQTPEGGLSPFYYYRDLTNGTTQVYYRTPLSGPTLKYTDTPTFSWTLTGEKKVISGYEAQRATCQFRGRSYEAWFTPSIPISAGPNFFGGLPGLILELHSMDGAHHFVLDALCQRSADIVEWKIRSVKSVSRAQFRDYYQRLHKHPIQTFEANGQRVYPRDAQGKFLTNAEALSWAIPFNPIELE</sequence>
<accession>A0A134B856</accession>
<dbReference type="PATRIC" id="fig|322095.3.peg.1052"/>
<evidence type="ECO:0000313" key="2">
    <source>
        <dbReference type="Proteomes" id="UP000070224"/>
    </source>
</evidence>